<dbReference type="PANTHER" id="PTHR10961">
    <property type="entry name" value="PEROXISOMAL SARCOSINE OXIDASE"/>
    <property type="match status" value="1"/>
</dbReference>
<evidence type="ECO:0000256" key="4">
    <source>
        <dbReference type="ARBA" id="ARBA00023002"/>
    </source>
</evidence>
<dbReference type="EMBL" id="JACGWN010000010">
    <property type="protein sequence ID" value="KAL0427055.1"/>
    <property type="molecule type" value="Genomic_DNA"/>
</dbReference>
<dbReference type="SUPFAM" id="SSF51905">
    <property type="entry name" value="FAD/NAD(P)-binding domain"/>
    <property type="match status" value="1"/>
</dbReference>
<sequence>MAVLKDNTEVVDIKKDQSTGEIVVITRADEKFRAKKCVITVGAWMRKLIKTVRGITLPIQPMEIIVYYWKINKGHEDKFTIENDFPTFGSHGIRLYTALLVGIPGLIKIPIDDGGACEPEERTWVAPPDMLDSLRECVRERFGGLVDSNGLVITQSCMTQ</sequence>
<reference evidence="5" key="1">
    <citation type="submission" date="2020-06" db="EMBL/GenBank/DDBJ databases">
        <authorList>
            <person name="Li T."/>
            <person name="Hu X."/>
            <person name="Zhang T."/>
            <person name="Song X."/>
            <person name="Zhang H."/>
            <person name="Dai N."/>
            <person name="Sheng W."/>
            <person name="Hou X."/>
            <person name="Wei L."/>
        </authorList>
    </citation>
    <scope>NUCLEOTIDE SEQUENCE</scope>
    <source>
        <strain evidence="5">KEN1</strain>
        <tissue evidence="5">Leaf</tissue>
    </source>
</reference>
<keyword evidence="4" id="KW-0560">Oxidoreductase</keyword>
<dbReference type="AlphaFoldDB" id="A0AAW2VDP0"/>
<dbReference type="InterPro" id="IPR045170">
    <property type="entry name" value="MTOX"/>
</dbReference>
<organism evidence="5">
    <name type="scientific">Sesamum latifolium</name>
    <dbReference type="NCBI Taxonomy" id="2727402"/>
    <lineage>
        <taxon>Eukaryota</taxon>
        <taxon>Viridiplantae</taxon>
        <taxon>Streptophyta</taxon>
        <taxon>Embryophyta</taxon>
        <taxon>Tracheophyta</taxon>
        <taxon>Spermatophyta</taxon>
        <taxon>Magnoliopsida</taxon>
        <taxon>eudicotyledons</taxon>
        <taxon>Gunneridae</taxon>
        <taxon>Pentapetalae</taxon>
        <taxon>asterids</taxon>
        <taxon>lamiids</taxon>
        <taxon>Lamiales</taxon>
        <taxon>Pedaliaceae</taxon>
        <taxon>Sesamum</taxon>
    </lineage>
</organism>
<dbReference type="SUPFAM" id="SSF54373">
    <property type="entry name" value="FAD-linked reductases, C-terminal domain"/>
    <property type="match status" value="1"/>
</dbReference>
<dbReference type="Gene3D" id="3.30.9.10">
    <property type="entry name" value="D-Amino Acid Oxidase, subunit A, domain 2"/>
    <property type="match status" value="1"/>
</dbReference>
<comment type="caution">
    <text evidence="5">The sequence shown here is derived from an EMBL/GenBank/DDBJ whole genome shotgun (WGS) entry which is preliminary data.</text>
</comment>
<dbReference type="GO" id="GO:0050660">
    <property type="term" value="F:flavin adenine dinucleotide binding"/>
    <property type="evidence" value="ECO:0007669"/>
    <property type="project" value="InterPro"/>
</dbReference>
<reference evidence="5" key="2">
    <citation type="journal article" date="2024" name="Plant">
        <title>Genomic evolution and insights into agronomic trait innovations of Sesamum species.</title>
        <authorList>
            <person name="Miao H."/>
            <person name="Wang L."/>
            <person name="Qu L."/>
            <person name="Liu H."/>
            <person name="Sun Y."/>
            <person name="Le M."/>
            <person name="Wang Q."/>
            <person name="Wei S."/>
            <person name="Zheng Y."/>
            <person name="Lin W."/>
            <person name="Duan Y."/>
            <person name="Cao H."/>
            <person name="Xiong S."/>
            <person name="Wang X."/>
            <person name="Wei L."/>
            <person name="Li C."/>
            <person name="Ma Q."/>
            <person name="Ju M."/>
            <person name="Zhao R."/>
            <person name="Li G."/>
            <person name="Mu C."/>
            <person name="Tian Q."/>
            <person name="Mei H."/>
            <person name="Zhang T."/>
            <person name="Gao T."/>
            <person name="Zhang H."/>
        </authorList>
    </citation>
    <scope>NUCLEOTIDE SEQUENCE</scope>
    <source>
        <strain evidence="5">KEN1</strain>
    </source>
</reference>
<dbReference type="Gene3D" id="3.50.50.60">
    <property type="entry name" value="FAD/NAD(P)-binding domain"/>
    <property type="match status" value="1"/>
</dbReference>
<protein>
    <submittedName>
        <fullName evidence="5">Sarcosine oxidase</fullName>
    </submittedName>
</protein>
<dbReference type="GO" id="GO:0008115">
    <property type="term" value="F:sarcosine oxidase activity"/>
    <property type="evidence" value="ECO:0007669"/>
    <property type="project" value="TreeGrafter"/>
</dbReference>
<dbReference type="PANTHER" id="PTHR10961:SF7">
    <property type="entry name" value="FAD DEPENDENT OXIDOREDUCTASE DOMAIN-CONTAINING PROTEIN"/>
    <property type="match status" value="1"/>
</dbReference>
<evidence type="ECO:0000256" key="2">
    <source>
        <dbReference type="ARBA" id="ARBA00022630"/>
    </source>
</evidence>
<evidence type="ECO:0000256" key="3">
    <source>
        <dbReference type="ARBA" id="ARBA00022827"/>
    </source>
</evidence>
<accession>A0AAW2VDP0</accession>
<dbReference type="InterPro" id="IPR036188">
    <property type="entry name" value="FAD/NAD-bd_sf"/>
</dbReference>
<comment type="cofactor">
    <cofactor evidence="1">
        <name>FAD</name>
        <dbReference type="ChEBI" id="CHEBI:57692"/>
    </cofactor>
</comment>
<name>A0AAW2VDP0_9LAMI</name>
<gene>
    <name evidence="5" type="ORF">Slati_2880300</name>
</gene>
<keyword evidence="3" id="KW-0274">FAD</keyword>
<proteinExistence type="predicted"/>
<evidence type="ECO:0000256" key="1">
    <source>
        <dbReference type="ARBA" id="ARBA00001974"/>
    </source>
</evidence>
<keyword evidence="2" id="KW-0285">Flavoprotein</keyword>
<evidence type="ECO:0000313" key="5">
    <source>
        <dbReference type="EMBL" id="KAL0427055.1"/>
    </source>
</evidence>